<name>A0A0E9Q760_ANGAN</name>
<dbReference type="AlphaFoldDB" id="A0A0E9Q760"/>
<reference evidence="1" key="1">
    <citation type="submission" date="2014-11" db="EMBL/GenBank/DDBJ databases">
        <authorList>
            <person name="Amaro Gonzalez C."/>
        </authorList>
    </citation>
    <scope>NUCLEOTIDE SEQUENCE</scope>
</reference>
<evidence type="ECO:0000313" key="1">
    <source>
        <dbReference type="EMBL" id="JAH12347.1"/>
    </source>
</evidence>
<organism evidence="1">
    <name type="scientific">Anguilla anguilla</name>
    <name type="common">European freshwater eel</name>
    <name type="synonym">Muraena anguilla</name>
    <dbReference type="NCBI Taxonomy" id="7936"/>
    <lineage>
        <taxon>Eukaryota</taxon>
        <taxon>Metazoa</taxon>
        <taxon>Chordata</taxon>
        <taxon>Craniata</taxon>
        <taxon>Vertebrata</taxon>
        <taxon>Euteleostomi</taxon>
        <taxon>Actinopterygii</taxon>
        <taxon>Neopterygii</taxon>
        <taxon>Teleostei</taxon>
        <taxon>Anguilliformes</taxon>
        <taxon>Anguillidae</taxon>
        <taxon>Anguilla</taxon>
    </lineage>
</organism>
<reference evidence="1" key="2">
    <citation type="journal article" date="2015" name="Fish Shellfish Immunol.">
        <title>Early steps in the European eel (Anguilla anguilla)-Vibrio vulnificus interaction in the gills: Role of the RtxA13 toxin.</title>
        <authorList>
            <person name="Callol A."/>
            <person name="Pajuelo D."/>
            <person name="Ebbesson L."/>
            <person name="Teles M."/>
            <person name="MacKenzie S."/>
            <person name="Amaro C."/>
        </authorList>
    </citation>
    <scope>NUCLEOTIDE SEQUENCE</scope>
</reference>
<protein>
    <submittedName>
        <fullName evidence="1">Uncharacterized protein</fullName>
    </submittedName>
</protein>
<accession>A0A0E9Q760</accession>
<dbReference type="EMBL" id="GBXM01096230">
    <property type="protein sequence ID" value="JAH12347.1"/>
    <property type="molecule type" value="Transcribed_RNA"/>
</dbReference>
<sequence>MRKTLHMQWSFSNQVGFRGCVCTTHPIMINDSFNRAGLPI</sequence>
<proteinExistence type="predicted"/>